<evidence type="ECO:0000259" key="2">
    <source>
        <dbReference type="PROSITE" id="PS51782"/>
    </source>
</evidence>
<dbReference type="SUPFAM" id="SSF54106">
    <property type="entry name" value="LysM domain"/>
    <property type="match status" value="1"/>
</dbReference>
<feature type="compositionally biased region" description="Basic residues" evidence="1">
    <location>
        <begin position="120"/>
        <end position="129"/>
    </location>
</feature>
<feature type="compositionally biased region" description="Basic and acidic residues" evidence="1">
    <location>
        <begin position="25"/>
        <end position="37"/>
    </location>
</feature>
<dbReference type="OrthoDB" id="538216at2759"/>
<feature type="region of interest" description="Disordered" evidence="1">
    <location>
        <begin position="1"/>
        <end position="50"/>
    </location>
</feature>
<dbReference type="PANTHER" id="PTHR20932">
    <property type="entry name" value="LYSM AND PUTATIVE PEPTIDOGLYCAN-BINDING DOMAIN-CONTAINING PROTEIN"/>
    <property type="match status" value="1"/>
</dbReference>
<feature type="compositionally biased region" description="Low complexity" evidence="1">
    <location>
        <begin position="15"/>
        <end position="24"/>
    </location>
</feature>
<dbReference type="Proteomes" id="UP000623129">
    <property type="component" value="Unassembled WGS sequence"/>
</dbReference>
<dbReference type="Pfam" id="PF01476">
    <property type="entry name" value="LysM"/>
    <property type="match status" value="1"/>
</dbReference>
<dbReference type="PROSITE" id="PS51782">
    <property type="entry name" value="LYSM"/>
    <property type="match status" value="1"/>
</dbReference>
<proteinExistence type="predicted"/>
<evidence type="ECO:0000256" key="1">
    <source>
        <dbReference type="SAM" id="MobiDB-lite"/>
    </source>
</evidence>
<evidence type="ECO:0000313" key="3">
    <source>
        <dbReference type="EMBL" id="KAF3341203.1"/>
    </source>
</evidence>
<dbReference type="AlphaFoldDB" id="A0A833VYS9"/>
<dbReference type="Gene3D" id="3.10.350.10">
    <property type="entry name" value="LysM domain"/>
    <property type="match status" value="1"/>
</dbReference>
<evidence type="ECO:0000313" key="4">
    <source>
        <dbReference type="Proteomes" id="UP000623129"/>
    </source>
</evidence>
<name>A0A833VYS9_9POAL</name>
<dbReference type="EMBL" id="SWLB01000002">
    <property type="protein sequence ID" value="KAF3341203.1"/>
    <property type="molecule type" value="Genomic_DNA"/>
</dbReference>
<sequence>MGIRREEVISHPFSEDFSSDGSSSPEREFDISSHDSDSFSSSNMGSSDSGNCTIHQVSKLDTLAGLAIKYGVEIADIKRMNNLVSDLQMFAHKSLLIPIPGCHTQSPLHSSLTNSNNRKLPPKAFRKKPNSSSVYSPKSKSPPHKTSSAMSTLQRYYGLLPLKSDPLIEQCTEMALFGEATFTTNSNKSSEMYSRRSKKSDNDPSYDLTTPEMGESKGSFLRNTTSENFLTHPLLVDGFNFVRRSASASGLRLRF</sequence>
<dbReference type="PANTHER" id="PTHR20932:SF36">
    <property type="entry name" value="OS03G0110600 PROTEIN"/>
    <property type="match status" value="1"/>
</dbReference>
<feature type="domain" description="LysM" evidence="2">
    <location>
        <begin position="53"/>
        <end position="97"/>
    </location>
</feature>
<dbReference type="InterPro" id="IPR036779">
    <property type="entry name" value="LysM_dom_sf"/>
</dbReference>
<gene>
    <name evidence="3" type="ORF">FCM35_KLT10047</name>
</gene>
<dbReference type="CDD" id="cd00118">
    <property type="entry name" value="LysM"/>
    <property type="match status" value="1"/>
</dbReference>
<protein>
    <submittedName>
        <fullName evidence="3">LysM and peptidoglycan-binding domain-containing protein 1</fullName>
    </submittedName>
</protein>
<feature type="compositionally biased region" description="Low complexity" evidence="1">
    <location>
        <begin position="130"/>
        <end position="148"/>
    </location>
</feature>
<feature type="region of interest" description="Disordered" evidence="1">
    <location>
        <begin position="107"/>
        <end position="149"/>
    </location>
</feature>
<accession>A0A833VYS9</accession>
<dbReference type="InterPro" id="IPR018392">
    <property type="entry name" value="LysM"/>
</dbReference>
<dbReference type="InterPro" id="IPR045030">
    <property type="entry name" value="LYSM1-4"/>
</dbReference>
<feature type="region of interest" description="Disordered" evidence="1">
    <location>
        <begin position="187"/>
        <end position="220"/>
    </location>
</feature>
<organism evidence="3 4">
    <name type="scientific">Carex littledalei</name>
    <dbReference type="NCBI Taxonomy" id="544730"/>
    <lineage>
        <taxon>Eukaryota</taxon>
        <taxon>Viridiplantae</taxon>
        <taxon>Streptophyta</taxon>
        <taxon>Embryophyta</taxon>
        <taxon>Tracheophyta</taxon>
        <taxon>Spermatophyta</taxon>
        <taxon>Magnoliopsida</taxon>
        <taxon>Liliopsida</taxon>
        <taxon>Poales</taxon>
        <taxon>Cyperaceae</taxon>
        <taxon>Cyperoideae</taxon>
        <taxon>Cariceae</taxon>
        <taxon>Carex</taxon>
        <taxon>Carex subgen. Euthyceras</taxon>
    </lineage>
</organism>
<reference evidence="3" key="1">
    <citation type="submission" date="2020-01" db="EMBL/GenBank/DDBJ databases">
        <title>Genome sequence of Kobresia littledalei, the first chromosome-level genome in the family Cyperaceae.</title>
        <authorList>
            <person name="Qu G."/>
        </authorList>
    </citation>
    <scope>NUCLEOTIDE SEQUENCE</scope>
    <source>
        <strain evidence="3">C.B.Clarke</strain>
        <tissue evidence="3">Leaf</tissue>
    </source>
</reference>
<feature type="compositionally biased region" description="Polar residues" evidence="1">
    <location>
        <begin position="107"/>
        <end position="118"/>
    </location>
</feature>
<comment type="caution">
    <text evidence="3">The sequence shown here is derived from an EMBL/GenBank/DDBJ whole genome shotgun (WGS) entry which is preliminary data.</text>
</comment>
<dbReference type="SMART" id="SM00257">
    <property type="entry name" value="LysM"/>
    <property type="match status" value="1"/>
</dbReference>
<keyword evidence="4" id="KW-1185">Reference proteome</keyword>
<feature type="compositionally biased region" description="Low complexity" evidence="1">
    <location>
        <begin position="38"/>
        <end position="49"/>
    </location>
</feature>